<dbReference type="EMBL" id="CP010519">
    <property type="protein sequence ID" value="AJE87492.1"/>
    <property type="molecule type" value="Genomic_DNA"/>
</dbReference>
<organism evidence="1 2">
    <name type="scientific">Streptomyces albus (strain ATCC 21838 / DSM 41398 / FERM P-419 / JCM 4703 / NBRC 107858)</name>
    <dbReference type="NCBI Taxonomy" id="1081613"/>
    <lineage>
        <taxon>Bacteria</taxon>
        <taxon>Bacillati</taxon>
        <taxon>Actinomycetota</taxon>
        <taxon>Actinomycetes</taxon>
        <taxon>Kitasatosporales</taxon>
        <taxon>Streptomycetaceae</taxon>
        <taxon>Streptomyces</taxon>
    </lineage>
</organism>
<dbReference type="Proteomes" id="UP000031523">
    <property type="component" value="Chromosome"/>
</dbReference>
<name>A0A0B5FAK1_STRA4</name>
<proteinExistence type="predicted"/>
<dbReference type="AlphaFoldDB" id="A0A0B5FAK1"/>
<sequence>MAETKLAGALKNVIGHYMTAVAEKLLAEGMPLSSVTAWGRYDDDEDREKHHNDVEGSVNLNESFVRRFLPDAEAGLHWSGTSGWCLWILPKGRAGASGSFYDGARWLGAGLIPEPDRVAAFLSAVQLDPHSAGSDDRPFYRQPLEDLPDLCERLQVHRRIDYGNPSYELRFNDARCGAYYDRTAQALTSGADDIVNVPVRRSELEALLHLLEFAEGSSHKPVRLFADYLAGDIAQRRGEGDSVNKHRRALAYAIEAKERREQAERRQQKDDDGE</sequence>
<evidence type="ECO:0000313" key="2">
    <source>
        <dbReference type="Proteomes" id="UP000031523"/>
    </source>
</evidence>
<dbReference type="KEGG" id="sals:SLNWT_7116"/>
<keyword evidence="2" id="KW-1185">Reference proteome</keyword>
<protein>
    <submittedName>
        <fullName evidence="1">Uncharacterized protein</fullName>
    </submittedName>
</protein>
<evidence type="ECO:0000313" key="1">
    <source>
        <dbReference type="EMBL" id="AJE87492.1"/>
    </source>
</evidence>
<accession>A0A0B5FAK1</accession>
<gene>
    <name evidence="1" type="ORF">SLNWT_7116</name>
</gene>
<reference evidence="1 2" key="1">
    <citation type="submission" date="2015-01" db="EMBL/GenBank/DDBJ databases">
        <title>Enhanced salinomycin production by adjusting the supply of polyketide extender units in Streptomyce albus DSM 41398.</title>
        <authorList>
            <person name="Lu C."/>
        </authorList>
    </citation>
    <scope>NUCLEOTIDE SEQUENCE [LARGE SCALE GENOMIC DNA]</scope>
    <source>
        <strain evidence="2">ATCC 21838 / DSM 41398 / FERM P-419 / JCM 4703 / NBRC 107858</strain>
    </source>
</reference>